<accession>A0A1V9YTJ1</accession>
<dbReference type="Proteomes" id="UP000243579">
    <property type="component" value="Unassembled WGS sequence"/>
</dbReference>
<evidence type="ECO:0000313" key="4">
    <source>
        <dbReference type="Proteomes" id="UP000243579"/>
    </source>
</evidence>
<sequence>MKVAYESVGKRSRAKGVSGRGTYGVLAVIVFYAVVAVVYLPSWSWPPPPPLTPVPAGLTTLFKILQVADMHYTGNPNFACEDTPFSPCTEANMTQLLAHLLDEERPDLVVFTGDQIECRDVTQTAEGVRRAIDAYASLVIAREIPWAMVFGNHDEGASSSRMEMMAYIATLPYSRSRAGPVGVGGVGNYELSFPHPRSNATMLRAYFMDTGVDGRISRRQREYMVNLSAAHTDRAPALAFFHFPTPEYEPLPRERIVYGHKGEPVSHGPDSGLFATLVEMGDVKATFVGHDHRSDYCLRRGSIQMCYGGSIGLGYGYSTPRIARQARVILYGRSNTTEAITTYVRTAAGIGETYLLHQAPLDQDDKLVAAITGV</sequence>
<dbReference type="OrthoDB" id="783096at2759"/>
<dbReference type="GO" id="GO:0005737">
    <property type="term" value="C:cytoplasm"/>
    <property type="evidence" value="ECO:0007669"/>
    <property type="project" value="TreeGrafter"/>
</dbReference>
<dbReference type="InterPro" id="IPR029052">
    <property type="entry name" value="Metallo-depent_PP-like"/>
</dbReference>
<dbReference type="Gene3D" id="3.60.21.10">
    <property type="match status" value="1"/>
</dbReference>
<evidence type="ECO:0000256" key="1">
    <source>
        <dbReference type="SAM" id="Phobius"/>
    </source>
</evidence>
<dbReference type="STRING" id="1202772.A0A1V9YTJ1"/>
<evidence type="ECO:0000313" key="3">
    <source>
        <dbReference type="EMBL" id="OQR88997.1"/>
    </source>
</evidence>
<dbReference type="PANTHER" id="PTHR32440:SF0">
    <property type="entry name" value="PHOSPHATASE DCR2-RELATED"/>
    <property type="match status" value="1"/>
</dbReference>
<gene>
    <name evidence="3" type="ORF">ACHHYP_06528</name>
</gene>
<dbReference type="EMBL" id="JNBR01000986">
    <property type="protein sequence ID" value="OQR88997.1"/>
    <property type="molecule type" value="Genomic_DNA"/>
</dbReference>
<reference evidence="3 4" key="1">
    <citation type="journal article" date="2014" name="Genome Biol. Evol.">
        <title>The secreted proteins of Achlya hypogyna and Thraustotheca clavata identify the ancestral oomycete secretome and reveal gene acquisitions by horizontal gene transfer.</title>
        <authorList>
            <person name="Misner I."/>
            <person name="Blouin N."/>
            <person name="Leonard G."/>
            <person name="Richards T.A."/>
            <person name="Lane C.E."/>
        </authorList>
    </citation>
    <scope>NUCLEOTIDE SEQUENCE [LARGE SCALE GENOMIC DNA]</scope>
    <source>
        <strain evidence="3 4">ATCC 48635</strain>
    </source>
</reference>
<dbReference type="GO" id="GO:0016788">
    <property type="term" value="F:hydrolase activity, acting on ester bonds"/>
    <property type="evidence" value="ECO:0007669"/>
    <property type="project" value="TreeGrafter"/>
</dbReference>
<keyword evidence="4" id="KW-1185">Reference proteome</keyword>
<dbReference type="SUPFAM" id="SSF56300">
    <property type="entry name" value="Metallo-dependent phosphatases"/>
    <property type="match status" value="1"/>
</dbReference>
<proteinExistence type="predicted"/>
<keyword evidence="1" id="KW-0472">Membrane</keyword>
<name>A0A1V9YTJ1_ACHHY</name>
<keyword evidence="1" id="KW-1133">Transmembrane helix</keyword>
<organism evidence="3 4">
    <name type="scientific">Achlya hypogyna</name>
    <name type="common">Oomycete</name>
    <name type="synonym">Protoachlya hypogyna</name>
    <dbReference type="NCBI Taxonomy" id="1202772"/>
    <lineage>
        <taxon>Eukaryota</taxon>
        <taxon>Sar</taxon>
        <taxon>Stramenopiles</taxon>
        <taxon>Oomycota</taxon>
        <taxon>Saprolegniomycetes</taxon>
        <taxon>Saprolegniales</taxon>
        <taxon>Achlyaceae</taxon>
        <taxon>Achlya</taxon>
    </lineage>
</organism>
<dbReference type="CDD" id="cd07383">
    <property type="entry name" value="MPP_Dcr2"/>
    <property type="match status" value="1"/>
</dbReference>
<comment type="caution">
    <text evidence="3">The sequence shown here is derived from an EMBL/GenBank/DDBJ whole genome shotgun (WGS) entry which is preliminary data.</text>
</comment>
<evidence type="ECO:0000259" key="2">
    <source>
        <dbReference type="Pfam" id="PF00149"/>
    </source>
</evidence>
<dbReference type="AlphaFoldDB" id="A0A1V9YTJ1"/>
<protein>
    <recommendedName>
        <fullName evidence="2">Calcineurin-like phosphoesterase domain-containing protein</fullName>
    </recommendedName>
</protein>
<dbReference type="PANTHER" id="PTHR32440">
    <property type="entry name" value="PHOSPHATASE DCR2-RELATED-RELATED"/>
    <property type="match status" value="1"/>
</dbReference>
<dbReference type="Pfam" id="PF00149">
    <property type="entry name" value="Metallophos"/>
    <property type="match status" value="1"/>
</dbReference>
<feature type="domain" description="Calcineurin-like phosphoesterase" evidence="2">
    <location>
        <begin position="62"/>
        <end position="293"/>
    </location>
</feature>
<keyword evidence="1" id="KW-0812">Transmembrane</keyword>
<feature type="transmembrane region" description="Helical" evidence="1">
    <location>
        <begin position="21"/>
        <end position="40"/>
    </location>
</feature>
<dbReference type="InterPro" id="IPR004843">
    <property type="entry name" value="Calcineurin-like_PHP"/>
</dbReference>